<dbReference type="InterPro" id="IPR032675">
    <property type="entry name" value="LRR_dom_sf"/>
</dbReference>
<sequence length="122" mass="14080">MSLISCILLQAQETVVIDGITFSADKKTLIKYPKENEDQQYIVPEGTEMIGKEAIWDNCYLRILTLLHPVQFPIPIGGYTPSWVDPNKKYIIQHPLSLVNTRKYYLIRRILDTISSPLNFIQ</sequence>
<dbReference type="EMBL" id="JACRTF010000001">
    <property type="protein sequence ID" value="MBC8593752.1"/>
    <property type="molecule type" value="Genomic_DNA"/>
</dbReference>
<keyword evidence="2" id="KW-1185">Reference proteome</keyword>
<gene>
    <name evidence="1" type="ORF">H8744_10935</name>
</gene>
<evidence type="ECO:0000313" key="1">
    <source>
        <dbReference type="EMBL" id="MBC8593752.1"/>
    </source>
</evidence>
<comment type="caution">
    <text evidence="1">The sequence shown here is derived from an EMBL/GenBank/DDBJ whole genome shotgun (WGS) entry which is preliminary data.</text>
</comment>
<evidence type="ECO:0000313" key="2">
    <source>
        <dbReference type="Proteomes" id="UP000651085"/>
    </source>
</evidence>
<dbReference type="Proteomes" id="UP000651085">
    <property type="component" value="Unassembled WGS sequence"/>
</dbReference>
<accession>A0A926F7Y8</accession>
<protein>
    <submittedName>
        <fullName evidence="1">Uncharacterized protein</fullName>
    </submittedName>
</protein>
<dbReference type="Gene3D" id="3.80.10.10">
    <property type="entry name" value="Ribonuclease Inhibitor"/>
    <property type="match status" value="1"/>
</dbReference>
<name>A0A926F7Y8_9BACT</name>
<organism evidence="1 2">
    <name type="scientific">Jilunia laotingensis</name>
    <dbReference type="NCBI Taxonomy" id="2763675"/>
    <lineage>
        <taxon>Bacteria</taxon>
        <taxon>Pseudomonadati</taxon>
        <taxon>Bacteroidota</taxon>
        <taxon>Bacteroidia</taxon>
        <taxon>Bacteroidales</taxon>
        <taxon>Bacteroidaceae</taxon>
        <taxon>Jilunia</taxon>
    </lineage>
</organism>
<dbReference type="RefSeq" id="WP_262434857.1">
    <property type="nucleotide sequence ID" value="NZ_JACRTF010000001.1"/>
</dbReference>
<reference evidence="1" key="1">
    <citation type="submission" date="2020-08" db="EMBL/GenBank/DDBJ databases">
        <title>Genome public.</title>
        <authorList>
            <person name="Liu C."/>
            <person name="Sun Q."/>
        </authorList>
    </citation>
    <scope>NUCLEOTIDE SEQUENCE</scope>
    <source>
        <strain evidence="1">N12</strain>
    </source>
</reference>
<proteinExistence type="predicted"/>
<dbReference type="AlphaFoldDB" id="A0A926F7Y8"/>